<dbReference type="EMBL" id="BGPR01149632">
    <property type="protein sequence ID" value="GBN82673.1"/>
    <property type="molecule type" value="Genomic_DNA"/>
</dbReference>
<name>A0A4Y2S428_ARAVE</name>
<evidence type="ECO:0000313" key="2">
    <source>
        <dbReference type="Proteomes" id="UP000499080"/>
    </source>
</evidence>
<organism evidence="1 2">
    <name type="scientific">Araneus ventricosus</name>
    <name type="common">Orbweaver spider</name>
    <name type="synonym">Epeira ventricosa</name>
    <dbReference type="NCBI Taxonomy" id="182803"/>
    <lineage>
        <taxon>Eukaryota</taxon>
        <taxon>Metazoa</taxon>
        <taxon>Ecdysozoa</taxon>
        <taxon>Arthropoda</taxon>
        <taxon>Chelicerata</taxon>
        <taxon>Arachnida</taxon>
        <taxon>Araneae</taxon>
        <taxon>Araneomorphae</taxon>
        <taxon>Entelegynae</taxon>
        <taxon>Araneoidea</taxon>
        <taxon>Araneidae</taxon>
        <taxon>Araneus</taxon>
    </lineage>
</organism>
<gene>
    <name evidence="1" type="ORF">AVEN_239977_1</name>
</gene>
<protein>
    <submittedName>
        <fullName evidence="1">Uncharacterized protein</fullName>
    </submittedName>
</protein>
<evidence type="ECO:0000313" key="1">
    <source>
        <dbReference type="EMBL" id="GBN82673.1"/>
    </source>
</evidence>
<proteinExistence type="predicted"/>
<reference evidence="1 2" key="1">
    <citation type="journal article" date="2019" name="Sci. Rep.">
        <title>Orb-weaving spider Araneus ventricosus genome elucidates the spidroin gene catalogue.</title>
        <authorList>
            <person name="Kono N."/>
            <person name="Nakamura H."/>
            <person name="Ohtoshi R."/>
            <person name="Moran D.A.P."/>
            <person name="Shinohara A."/>
            <person name="Yoshida Y."/>
            <person name="Fujiwara M."/>
            <person name="Mori M."/>
            <person name="Tomita M."/>
            <person name="Arakawa K."/>
        </authorList>
    </citation>
    <scope>NUCLEOTIDE SEQUENCE [LARGE SCALE GENOMIC DNA]</scope>
</reference>
<sequence length="85" mass="9589">MNWLKSTSRKWSICVYLADVLPEGCCPAQPPTKDPPPIPVITTIRRPLLTSWSTTLDSLSSVITELFVTPNGRDRLWETFVNSRS</sequence>
<dbReference type="AlphaFoldDB" id="A0A4Y2S428"/>
<keyword evidence="2" id="KW-1185">Reference proteome</keyword>
<dbReference type="Proteomes" id="UP000499080">
    <property type="component" value="Unassembled WGS sequence"/>
</dbReference>
<accession>A0A4Y2S428</accession>
<comment type="caution">
    <text evidence="1">The sequence shown here is derived from an EMBL/GenBank/DDBJ whole genome shotgun (WGS) entry which is preliminary data.</text>
</comment>